<evidence type="ECO:0000256" key="6">
    <source>
        <dbReference type="PROSITE-ProRule" id="PRU00169"/>
    </source>
</evidence>
<keyword evidence="4" id="KW-0804">Transcription</keyword>
<evidence type="ECO:0000256" key="7">
    <source>
        <dbReference type="SAM" id="Coils"/>
    </source>
</evidence>
<keyword evidence="2" id="KW-0805">Transcription regulation</keyword>
<keyword evidence="7" id="KW-0175">Coiled coil</keyword>
<dbReference type="Proteomes" id="UP000094067">
    <property type="component" value="Unassembled WGS sequence"/>
</dbReference>
<evidence type="ECO:0000259" key="8">
    <source>
        <dbReference type="PROSITE" id="PS01124"/>
    </source>
</evidence>
<evidence type="ECO:0000256" key="2">
    <source>
        <dbReference type="ARBA" id="ARBA00023015"/>
    </source>
</evidence>
<dbReference type="SUPFAM" id="SSF52172">
    <property type="entry name" value="CheY-like"/>
    <property type="match status" value="1"/>
</dbReference>
<dbReference type="InterPro" id="IPR009057">
    <property type="entry name" value="Homeodomain-like_sf"/>
</dbReference>
<proteinExistence type="predicted"/>
<keyword evidence="6" id="KW-0597">Phosphoprotein</keyword>
<dbReference type="SMART" id="SM00342">
    <property type="entry name" value="HTH_ARAC"/>
    <property type="match status" value="1"/>
</dbReference>
<evidence type="ECO:0000313" key="11">
    <source>
        <dbReference type="Proteomes" id="UP000094067"/>
    </source>
</evidence>
<feature type="domain" description="Response regulatory" evidence="9">
    <location>
        <begin position="3"/>
        <end position="120"/>
    </location>
</feature>
<accession>A0A1E3AIK0</accession>
<dbReference type="InterPro" id="IPR011006">
    <property type="entry name" value="CheY-like_superfamily"/>
</dbReference>
<dbReference type="PANTHER" id="PTHR43280">
    <property type="entry name" value="ARAC-FAMILY TRANSCRIPTIONAL REGULATOR"/>
    <property type="match status" value="1"/>
</dbReference>
<dbReference type="AlphaFoldDB" id="A0A1E3AIK0"/>
<evidence type="ECO:0000256" key="1">
    <source>
        <dbReference type="ARBA" id="ARBA00018672"/>
    </source>
</evidence>
<evidence type="ECO:0000256" key="5">
    <source>
        <dbReference type="ARBA" id="ARBA00024867"/>
    </source>
</evidence>
<dbReference type="SMART" id="SM00448">
    <property type="entry name" value="REC"/>
    <property type="match status" value="1"/>
</dbReference>
<evidence type="ECO:0000256" key="4">
    <source>
        <dbReference type="ARBA" id="ARBA00023163"/>
    </source>
</evidence>
<evidence type="ECO:0000256" key="3">
    <source>
        <dbReference type="ARBA" id="ARBA00023125"/>
    </source>
</evidence>
<comment type="caution">
    <text evidence="10">The sequence shown here is derived from an EMBL/GenBank/DDBJ whole genome shotgun (WGS) entry which is preliminary data.</text>
</comment>
<comment type="function">
    <text evidence="5">May play the central regulatory role in sporulation. It may be an element of the effector pathway responsible for the activation of sporulation genes in response to nutritional stress. Spo0A may act in concert with spo0H (a sigma factor) to control the expression of some genes that are critical to the sporulation process.</text>
</comment>
<gene>
    <name evidence="10" type="ORF">BEI61_00068</name>
</gene>
<sequence>MYRLMIIDDDKAIREHIKESIPWESMELELAAEASEGEEAMALFMQYEPHIVLTDINIPLIDGMELARRFAEREKDIQIVLITGFGTLEYAREAIKAGTVDFLLKPLDSGELIGALQKAVDNIKKKTEELAKFQRMEEILQENLPLLQDRYMLEVLEGAEETEEELMLHMDKLNLEIVGSNFQVVALVPDFGRMKIADKEIFQFALQNMISEIGNEYHLVCRVLWKDFSQGFVFIQMKSPDKEAAEKMMMRVRDKLQTYSHYDFQAGIGSLVDSMKKLPVSCEGARQALDYSNIYGRNHVTMIENVLVLEEREPIRLEKEMAEVLRYSDSSGFLDIRQAIGNYMNRLMIASKGSFSCIQKECIKLLSEILTSCQEIRWDMEGCFTEDPYFSLLQCREPLELQGVLLDVCGQIKAYKQQQSQKKGKRVIEKAKLYIREHYKEEELNLSQVSEAIGLSAVYFCSLFKEETGFTFVEYLNMVRIEQAKELLRNSNMKIYQIALEAGYSNPSYFYEVFKKLTGKRPREYAENPEY</sequence>
<dbReference type="Pfam" id="PF00072">
    <property type="entry name" value="Response_reg"/>
    <property type="match status" value="1"/>
</dbReference>
<dbReference type="PRINTS" id="PR00032">
    <property type="entry name" value="HTHARAC"/>
</dbReference>
<keyword evidence="3" id="KW-0238">DNA-binding</keyword>
<feature type="domain" description="HTH araC/xylS-type" evidence="8">
    <location>
        <begin position="429"/>
        <end position="528"/>
    </location>
</feature>
<feature type="coiled-coil region" evidence="7">
    <location>
        <begin position="116"/>
        <end position="176"/>
    </location>
</feature>
<name>A0A1E3AIK0_9FIRM</name>
<dbReference type="Gene3D" id="3.40.50.2300">
    <property type="match status" value="1"/>
</dbReference>
<dbReference type="InterPro" id="IPR001789">
    <property type="entry name" value="Sig_transdc_resp-reg_receiver"/>
</dbReference>
<dbReference type="Gene3D" id="1.10.10.60">
    <property type="entry name" value="Homeodomain-like"/>
    <property type="match status" value="2"/>
</dbReference>
<dbReference type="InterPro" id="IPR020449">
    <property type="entry name" value="Tscrpt_reg_AraC-type_HTH"/>
</dbReference>
<dbReference type="GO" id="GO:0003700">
    <property type="term" value="F:DNA-binding transcription factor activity"/>
    <property type="evidence" value="ECO:0007669"/>
    <property type="project" value="InterPro"/>
</dbReference>
<dbReference type="Pfam" id="PF12833">
    <property type="entry name" value="HTH_18"/>
    <property type="match status" value="1"/>
</dbReference>
<reference evidence="10 11" key="1">
    <citation type="submission" date="2016-07" db="EMBL/GenBank/DDBJ databases">
        <title>Characterization of isolates of Eisenbergiella tayi derived from blood cultures, using whole genome sequencing.</title>
        <authorList>
            <person name="Burdz T."/>
            <person name="Wiebe D."/>
            <person name="Huynh C."/>
            <person name="Bernard K."/>
        </authorList>
    </citation>
    <scope>NUCLEOTIDE SEQUENCE [LARGE SCALE GENOMIC DNA]</scope>
    <source>
        <strain evidence="10 11">NML 110608</strain>
    </source>
</reference>
<dbReference type="PANTHER" id="PTHR43280:SF28">
    <property type="entry name" value="HTH-TYPE TRANSCRIPTIONAL ACTIVATOR RHAS"/>
    <property type="match status" value="1"/>
</dbReference>
<dbReference type="CDD" id="cd17536">
    <property type="entry name" value="REC_YesN-like"/>
    <property type="match status" value="1"/>
</dbReference>
<dbReference type="PROSITE" id="PS50110">
    <property type="entry name" value="RESPONSE_REGULATORY"/>
    <property type="match status" value="1"/>
</dbReference>
<dbReference type="RefSeq" id="WP_069150858.1">
    <property type="nucleotide sequence ID" value="NZ_BAABXS010000001.1"/>
</dbReference>
<dbReference type="PATRIC" id="fig|1432052.4.peg.72"/>
<feature type="modified residue" description="4-aspartylphosphate" evidence="6">
    <location>
        <position position="55"/>
    </location>
</feature>
<dbReference type="GO" id="GO:0043565">
    <property type="term" value="F:sequence-specific DNA binding"/>
    <property type="evidence" value="ECO:0007669"/>
    <property type="project" value="InterPro"/>
</dbReference>
<dbReference type="GO" id="GO:0000160">
    <property type="term" value="P:phosphorelay signal transduction system"/>
    <property type="evidence" value="ECO:0007669"/>
    <property type="project" value="InterPro"/>
</dbReference>
<dbReference type="EMBL" id="MCGH01000001">
    <property type="protein sequence ID" value="ODM08439.1"/>
    <property type="molecule type" value="Genomic_DNA"/>
</dbReference>
<dbReference type="PROSITE" id="PS01124">
    <property type="entry name" value="HTH_ARAC_FAMILY_2"/>
    <property type="match status" value="1"/>
</dbReference>
<protein>
    <recommendedName>
        <fullName evidence="1">Stage 0 sporulation protein A homolog</fullName>
    </recommendedName>
</protein>
<evidence type="ECO:0000313" key="10">
    <source>
        <dbReference type="EMBL" id="ODM08439.1"/>
    </source>
</evidence>
<evidence type="ECO:0000259" key="9">
    <source>
        <dbReference type="PROSITE" id="PS50110"/>
    </source>
</evidence>
<organism evidence="10 11">
    <name type="scientific">Eisenbergiella tayi</name>
    <dbReference type="NCBI Taxonomy" id="1432052"/>
    <lineage>
        <taxon>Bacteria</taxon>
        <taxon>Bacillati</taxon>
        <taxon>Bacillota</taxon>
        <taxon>Clostridia</taxon>
        <taxon>Lachnospirales</taxon>
        <taxon>Lachnospiraceae</taxon>
        <taxon>Eisenbergiella</taxon>
    </lineage>
</organism>
<dbReference type="InterPro" id="IPR018060">
    <property type="entry name" value="HTH_AraC"/>
</dbReference>
<dbReference type="SUPFAM" id="SSF46689">
    <property type="entry name" value="Homeodomain-like"/>
    <property type="match status" value="2"/>
</dbReference>